<comment type="function">
    <text evidence="3">Transcription activator.</text>
</comment>
<feature type="region of interest" description="Disordered" evidence="4">
    <location>
        <begin position="269"/>
        <end position="288"/>
    </location>
</feature>
<keyword evidence="3" id="KW-0010">Activator</keyword>
<evidence type="ECO:0000256" key="2">
    <source>
        <dbReference type="ARBA" id="ARBA00023242"/>
    </source>
</evidence>
<feature type="domain" description="QLQ" evidence="5">
    <location>
        <begin position="11"/>
        <end position="46"/>
    </location>
</feature>
<evidence type="ECO:0000313" key="7">
    <source>
        <dbReference type="Proteomes" id="UP000834106"/>
    </source>
</evidence>
<dbReference type="AlphaFoldDB" id="A0AAD1ZCB5"/>
<dbReference type="SMART" id="SM00951">
    <property type="entry name" value="QLQ"/>
    <property type="match status" value="1"/>
</dbReference>
<evidence type="ECO:0000313" key="6">
    <source>
        <dbReference type="EMBL" id="CAI9766880.1"/>
    </source>
</evidence>
<dbReference type="GO" id="GO:0006355">
    <property type="term" value="P:regulation of DNA-templated transcription"/>
    <property type="evidence" value="ECO:0007669"/>
    <property type="project" value="InterPro"/>
</dbReference>
<dbReference type="PANTHER" id="PTHR31602:SF42">
    <property type="entry name" value="GROWTH-REGULATING FACTOR 2"/>
    <property type="match status" value="1"/>
</dbReference>
<accession>A0AAD1ZCB5</accession>
<comment type="domain">
    <text evidence="3">The QLQ domain and WRC domain may be involved in protein-protein interaction and DNA-binding, respectively.</text>
</comment>
<sequence length="288" mass="31861">MHGYFARFQGPFTPSQWMELDHQALIYKYILAHVAIPSNLIMPLLRSLYPYATSGSYASNVYQAARIPSIGGVGGLMERNGSARKMLFLVRSTVKGTSIEVATVQEGLKGHAVSGSRSCLSNNLGSTLKQLNPYDSYTAALASTTYPVNRDKNLYGKTHEYQSLMSKPTTINLKPKDVSFSFQKQHAPFEELSHLEFGINSDSPVNPSMKFSYANTRNPISFLGLELNDQNLVSHFNDPTDQSDHTSVSWAKELKSDWTQLSISIPVAPSDFSPSTNSPPQMKPTFLP</sequence>
<dbReference type="GO" id="GO:0005524">
    <property type="term" value="F:ATP binding"/>
    <property type="evidence" value="ECO:0007669"/>
    <property type="project" value="UniProtKB-UniRule"/>
</dbReference>
<keyword evidence="3" id="KW-0804">Transcription</keyword>
<keyword evidence="2 3" id="KW-0539">Nucleus</keyword>
<evidence type="ECO:0000256" key="1">
    <source>
        <dbReference type="ARBA" id="ARBA00004123"/>
    </source>
</evidence>
<evidence type="ECO:0000256" key="3">
    <source>
        <dbReference type="RuleBase" id="RU367127"/>
    </source>
</evidence>
<evidence type="ECO:0000259" key="5">
    <source>
        <dbReference type="PROSITE" id="PS51666"/>
    </source>
</evidence>
<name>A0AAD1ZCB5_9LAMI</name>
<proteinExistence type="inferred from homology"/>
<keyword evidence="7" id="KW-1185">Reference proteome</keyword>
<dbReference type="Pfam" id="PF08880">
    <property type="entry name" value="QLQ"/>
    <property type="match status" value="1"/>
</dbReference>
<gene>
    <name evidence="6" type="ORF">FPE_LOCUS14310</name>
</gene>
<dbReference type="InterPro" id="IPR031137">
    <property type="entry name" value="GRF"/>
</dbReference>
<dbReference type="EMBL" id="OU503043">
    <property type="protein sequence ID" value="CAI9766880.1"/>
    <property type="molecule type" value="Genomic_DNA"/>
</dbReference>
<dbReference type="GO" id="GO:0048731">
    <property type="term" value="P:system development"/>
    <property type="evidence" value="ECO:0007669"/>
    <property type="project" value="UniProtKB-ARBA"/>
</dbReference>
<dbReference type="InterPro" id="IPR014978">
    <property type="entry name" value="Gln-Leu-Gln_QLQ"/>
</dbReference>
<dbReference type="Proteomes" id="UP000834106">
    <property type="component" value="Chromosome 8"/>
</dbReference>
<comment type="similarity">
    <text evidence="3">Belongs to the GRF family.</text>
</comment>
<organism evidence="6 7">
    <name type="scientific">Fraxinus pennsylvanica</name>
    <dbReference type="NCBI Taxonomy" id="56036"/>
    <lineage>
        <taxon>Eukaryota</taxon>
        <taxon>Viridiplantae</taxon>
        <taxon>Streptophyta</taxon>
        <taxon>Embryophyta</taxon>
        <taxon>Tracheophyta</taxon>
        <taxon>Spermatophyta</taxon>
        <taxon>Magnoliopsida</taxon>
        <taxon>eudicotyledons</taxon>
        <taxon>Gunneridae</taxon>
        <taxon>Pentapetalae</taxon>
        <taxon>asterids</taxon>
        <taxon>lamiids</taxon>
        <taxon>Lamiales</taxon>
        <taxon>Oleaceae</taxon>
        <taxon>Oleeae</taxon>
        <taxon>Fraxinus</taxon>
    </lineage>
</organism>
<dbReference type="PANTHER" id="PTHR31602">
    <property type="entry name" value="GROWTH-REGULATING FACTOR 5"/>
    <property type="match status" value="1"/>
</dbReference>
<reference evidence="6" key="1">
    <citation type="submission" date="2023-05" db="EMBL/GenBank/DDBJ databases">
        <authorList>
            <person name="Huff M."/>
        </authorList>
    </citation>
    <scope>NUCLEOTIDE SEQUENCE</scope>
</reference>
<dbReference type="PROSITE" id="PS51666">
    <property type="entry name" value="QLQ"/>
    <property type="match status" value="1"/>
</dbReference>
<dbReference type="GO" id="GO:0006351">
    <property type="term" value="P:DNA-templated transcription"/>
    <property type="evidence" value="ECO:0007669"/>
    <property type="project" value="UniProtKB-UniRule"/>
</dbReference>
<evidence type="ECO:0000256" key="4">
    <source>
        <dbReference type="SAM" id="MobiDB-lite"/>
    </source>
</evidence>
<protein>
    <recommendedName>
        <fullName evidence="3">Growth-regulating factor</fullName>
    </recommendedName>
</protein>
<keyword evidence="3" id="KW-0805">Transcription regulation</keyword>
<comment type="subcellular location">
    <subcellularLocation>
        <location evidence="1 3">Nucleus</location>
    </subcellularLocation>
</comment>
<dbReference type="GO" id="GO:0005634">
    <property type="term" value="C:nucleus"/>
    <property type="evidence" value="ECO:0007669"/>
    <property type="project" value="UniProtKB-SubCell"/>
</dbReference>